<dbReference type="STRING" id="6186.A0A183KSW0"/>
<reference evidence="3" key="1">
    <citation type="submission" date="2016-06" db="UniProtKB">
        <authorList>
            <consortium name="WormBaseParasite"/>
        </authorList>
    </citation>
    <scope>IDENTIFICATION</scope>
</reference>
<proteinExistence type="predicted"/>
<reference evidence="1 2" key="2">
    <citation type="submission" date="2018-11" db="EMBL/GenBank/DDBJ databases">
        <authorList>
            <consortium name="Pathogen Informatics"/>
        </authorList>
    </citation>
    <scope>NUCLEOTIDE SEQUENCE [LARGE SCALE GENOMIC DNA]</scope>
    <source>
        <strain evidence="1">Dakar</strain>
        <strain evidence="2">Dakar, Senegal</strain>
    </source>
</reference>
<protein>
    <submittedName>
        <fullName evidence="1 3">Uncharacterized protein</fullName>
    </submittedName>
</protein>
<evidence type="ECO:0000313" key="2">
    <source>
        <dbReference type="Proteomes" id="UP000279833"/>
    </source>
</evidence>
<dbReference type="WBParaSite" id="SCUD_0001815101-mRNA-1">
    <property type="protein sequence ID" value="SCUD_0001815101-mRNA-1"/>
    <property type="gene ID" value="SCUD_0001815101"/>
</dbReference>
<sequence>MTSWVDAMFYSLAFIQPDDTLDNISRQGMRSRAHLPRYFVPYPRICSNFGRLTKYIGNHSQANSLVRAVYRKIISSSTQQRPNSLLRVYRGFAGSVQLRHYVSNRHDYSFHPINKICKPKHESWFSSIFGTNKYQILPNLCTSSADSINPKEFIAAGCNSAVWAAEVRQQYPNDNGN</sequence>
<evidence type="ECO:0000313" key="3">
    <source>
        <dbReference type="WBParaSite" id="SCUD_0001815101-mRNA-1"/>
    </source>
</evidence>
<dbReference type="Proteomes" id="UP000279833">
    <property type="component" value="Unassembled WGS sequence"/>
</dbReference>
<dbReference type="EMBL" id="UZAK01040681">
    <property type="protein sequence ID" value="VDP64982.1"/>
    <property type="molecule type" value="Genomic_DNA"/>
</dbReference>
<gene>
    <name evidence="1" type="ORF">SCUD_LOCUS18148</name>
</gene>
<keyword evidence="2" id="KW-1185">Reference proteome</keyword>
<dbReference type="AlphaFoldDB" id="A0A183KSW0"/>
<evidence type="ECO:0000313" key="1">
    <source>
        <dbReference type="EMBL" id="VDP64982.1"/>
    </source>
</evidence>
<accession>A0A183KSW0</accession>
<organism evidence="3">
    <name type="scientific">Schistosoma curassoni</name>
    <dbReference type="NCBI Taxonomy" id="6186"/>
    <lineage>
        <taxon>Eukaryota</taxon>
        <taxon>Metazoa</taxon>
        <taxon>Spiralia</taxon>
        <taxon>Lophotrochozoa</taxon>
        <taxon>Platyhelminthes</taxon>
        <taxon>Trematoda</taxon>
        <taxon>Digenea</taxon>
        <taxon>Strigeidida</taxon>
        <taxon>Schistosomatoidea</taxon>
        <taxon>Schistosomatidae</taxon>
        <taxon>Schistosoma</taxon>
    </lineage>
</organism>
<name>A0A183KSW0_9TREM</name>